<dbReference type="EMBL" id="FOFB01000007">
    <property type="protein sequence ID" value="SEQ26856.1"/>
    <property type="molecule type" value="Genomic_DNA"/>
</dbReference>
<name>A0A1H9EM76_9BACT</name>
<evidence type="ECO:0000313" key="1">
    <source>
        <dbReference type="EMBL" id="SEQ26856.1"/>
    </source>
</evidence>
<protein>
    <submittedName>
        <fullName evidence="1">Uncharacterized protein</fullName>
    </submittedName>
</protein>
<dbReference type="AlphaFoldDB" id="A0A1H9EM76"/>
<gene>
    <name evidence="1" type="ORF">SAMN05444359_107132</name>
</gene>
<organism evidence="1 2">
    <name type="scientific">Neolewinella agarilytica</name>
    <dbReference type="NCBI Taxonomy" id="478744"/>
    <lineage>
        <taxon>Bacteria</taxon>
        <taxon>Pseudomonadati</taxon>
        <taxon>Bacteroidota</taxon>
        <taxon>Saprospiria</taxon>
        <taxon>Saprospirales</taxon>
        <taxon>Lewinellaceae</taxon>
        <taxon>Neolewinella</taxon>
    </lineage>
</organism>
<proteinExistence type="predicted"/>
<dbReference type="Proteomes" id="UP000199021">
    <property type="component" value="Unassembled WGS sequence"/>
</dbReference>
<dbReference type="InParanoid" id="A0A1H9EM76"/>
<sequence>MENALGIGVGTETFVKSADEHSVACGVAYPMR</sequence>
<accession>A0A1H9EM76</accession>
<reference evidence="2" key="1">
    <citation type="submission" date="2016-10" db="EMBL/GenBank/DDBJ databases">
        <authorList>
            <person name="Varghese N."/>
            <person name="Submissions S."/>
        </authorList>
    </citation>
    <scope>NUCLEOTIDE SEQUENCE [LARGE SCALE GENOMIC DNA]</scope>
    <source>
        <strain evidence="2">DSM 24740</strain>
    </source>
</reference>
<evidence type="ECO:0000313" key="2">
    <source>
        <dbReference type="Proteomes" id="UP000199021"/>
    </source>
</evidence>
<keyword evidence="2" id="KW-1185">Reference proteome</keyword>
<dbReference type="STRING" id="478744.SAMN05444359_107132"/>